<reference evidence="2" key="1">
    <citation type="submission" date="2021-01" db="EMBL/GenBank/DDBJ databases">
        <authorList>
            <person name="Zahm M."/>
            <person name="Roques C."/>
            <person name="Cabau C."/>
            <person name="Klopp C."/>
            <person name="Donnadieu C."/>
            <person name="Jouanno E."/>
            <person name="Lampietro C."/>
            <person name="Louis A."/>
            <person name="Herpin A."/>
            <person name="Echchiki A."/>
            <person name="Berthelot C."/>
            <person name="Parey E."/>
            <person name="Roest-Crollius H."/>
            <person name="Braasch I."/>
            <person name="Postlethwait J."/>
            <person name="Bobe J."/>
            <person name="Montfort J."/>
            <person name="Bouchez O."/>
            <person name="Begum T."/>
            <person name="Mejri S."/>
            <person name="Adams A."/>
            <person name="Chen W.-J."/>
            <person name="Guiguen Y."/>
        </authorList>
    </citation>
    <scope>NUCLEOTIDE SEQUENCE</scope>
    <source>
        <strain evidence="2">YG-15Mar2019-1</strain>
        <tissue evidence="2">Brain</tissue>
    </source>
</reference>
<evidence type="ECO:0000313" key="2">
    <source>
        <dbReference type="EMBL" id="KAG7470063.1"/>
    </source>
</evidence>
<proteinExistence type="predicted"/>
<dbReference type="AlphaFoldDB" id="A0A9D3PZF9"/>
<feature type="region of interest" description="Disordered" evidence="1">
    <location>
        <begin position="96"/>
        <end position="129"/>
    </location>
</feature>
<gene>
    <name evidence="2" type="ORF">MATL_G00135270</name>
</gene>
<evidence type="ECO:0000313" key="3">
    <source>
        <dbReference type="Proteomes" id="UP001046870"/>
    </source>
</evidence>
<organism evidence="2 3">
    <name type="scientific">Megalops atlanticus</name>
    <name type="common">Tarpon</name>
    <name type="synonym">Clupea gigantea</name>
    <dbReference type="NCBI Taxonomy" id="7932"/>
    <lineage>
        <taxon>Eukaryota</taxon>
        <taxon>Metazoa</taxon>
        <taxon>Chordata</taxon>
        <taxon>Craniata</taxon>
        <taxon>Vertebrata</taxon>
        <taxon>Euteleostomi</taxon>
        <taxon>Actinopterygii</taxon>
        <taxon>Neopterygii</taxon>
        <taxon>Teleostei</taxon>
        <taxon>Elopiformes</taxon>
        <taxon>Megalopidae</taxon>
        <taxon>Megalops</taxon>
    </lineage>
</organism>
<keyword evidence="3" id="KW-1185">Reference proteome</keyword>
<evidence type="ECO:0000256" key="1">
    <source>
        <dbReference type="SAM" id="MobiDB-lite"/>
    </source>
</evidence>
<comment type="caution">
    <text evidence="2">The sequence shown here is derived from an EMBL/GenBank/DDBJ whole genome shotgun (WGS) entry which is preliminary data.</text>
</comment>
<name>A0A9D3PZF9_MEGAT</name>
<accession>A0A9D3PZF9</accession>
<feature type="region of interest" description="Disordered" evidence="1">
    <location>
        <begin position="1"/>
        <end position="48"/>
    </location>
</feature>
<dbReference type="Proteomes" id="UP001046870">
    <property type="component" value="Chromosome 10"/>
</dbReference>
<feature type="compositionally biased region" description="Basic and acidic residues" evidence="1">
    <location>
        <begin position="107"/>
        <end position="120"/>
    </location>
</feature>
<dbReference type="EMBL" id="JAFDVH010000010">
    <property type="protein sequence ID" value="KAG7470063.1"/>
    <property type="molecule type" value="Genomic_DNA"/>
</dbReference>
<protein>
    <submittedName>
        <fullName evidence="2">Uncharacterized protein</fullName>
    </submittedName>
</protein>
<feature type="compositionally biased region" description="Polar residues" evidence="1">
    <location>
        <begin position="1"/>
        <end position="12"/>
    </location>
</feature>
<dbReference type="OrthoDB" id="8886875at2759"/>
<feature type="compositionally biased region" description="Pro residues" evidence="1">
    <location>
        <begin position="31"/>
        <end position="43"/>
    </location>
</feature>
<sequence length="129" mass="14090">MRRSGAPSQLNGNLAKRPRFVPPGATLTSLPPRPEPQALPPQLTPCNTLSKVRNALSEKEERKKDEAPVPSKALARILNAVPQRESKENCTELQGLTSLPCEEACPPEDRASTDHPDHIQHSANSECLQ</sequence>